<dbReference type="eggNOG" id="KOG3765">
    <property type="taxonomic scope" value="Eukaryota"/>
</dbReference>
<name>H2Y9I1_CIOSA</name>
<keyword evidence="11" id="KW-1133">Transmembrane helix</keyword>
<accession>H2Y9I1</accession>
<evidence type="ECO:0000256" key="4">
    <source>
        <dbReference type="ARBA" id="ARBA00008539"/>
    </source>
</evidence>
<comment type="pathway">
    <text evidence="3">Protein modification; protein glycosylation.</text>
</comment>
<dbReference type="InterPro" id="IPR043189">
    <property type="entry name" value="B4GAT1"/>
</dbReference>
<comment type="similarity">
    <text evidence="4">Belongs to the glycosyltransferase 49 family.</text>
</comment>
<dbReference type="UniPathway" id="UPA00378"/>
<dbReference type="GO" id="GO:0015020">
    <property type="term" value="F:glucuronosyltransferase activity"/>
    <property type="evidence" value="ECO:0007669"/>
    <property type="project" value="InterPro"/>
</dbReference>
<evidence type="ECO:0000256" key="20">
    <source>
        <dbReference type="ARBA" id="ARBA00047852"/>
    </source>
</evidence>
<dbReference type="GO" id="GO:0046872">
    <property type="term" value="F:metal ion binding"/>
    <property type="evidence" value="ECO:0007669"/>
    <property type="project" value="UniProtKB-KW"/>
</dbReference>
<dbReference type="GO" id="GO:0000139">
    <property type="term" value="C:Golgi membrane"/>
    <property type="evidence" value="ECO:0007669"/>
    <property type="project" value="UniProtKB-SubCell"/>
</dbReference>
<comment type="subcellular location">
    <subcellularLocation>
        <location evidence="2">Golgi apparatus membrane</location>
        <topology evidence="2">Single-pass type II membrane protein</topology>
    </subcellularLocation>
</comment>
<evidence type="ECO:0000256" key="13">
    <source>
        <dbReference type="ARBA" id="ARBA00023136"/>
    </source>
</evidence>
<dbReference type="PANTHER" id="PTHR46420">
    <property type="entry name" value="BETA-1,4-GLUCURONYLTRANSFERASE 1"/>
    <property type="match status" value="1"/>
</dbReference>
<reference evidence="21" key="2">
    <citation type="submission" date="2025-08" db="UniProtKB">
        <authorList>
            <consortium name="Ensembl"/>
        </authorList>
    </citation>
    <scope>IDENTIFICATION</scope>
</reference>
<organism evidence="21 22">
    <name type="scientific">Ciona savignyi</name>
    <name type="common">Pacific transparent sea squirt</name>
    <dbReference type="NCBI Taxonomy" id="51511"/>
    <lineage>
        <taxon>Eukaryota</taxon>
        <taxon>Metazoa</taxon>
        <taxon>Chordata</taxon>
        <taxon>Tunicata</taxon>
        <taxon>Ascidiacea</taxon>
        <taxon>Phlebobranchia</taxon>
        <taxon>Cionidae</taxon>
        <taxon>Ciona</taxon>
    </lineage>
</organism>
<reference evidence="22" key="1">
    <citation type="submission" date="2003-08" db="EMBL/GenBank/DDBJ databases">
        <authorList>
            <person name="Birren B."/>
            <person name="Nusbaum C."/>
            <person name="Abebe A."/>
            <person name="Abouelleil A."/>
            <person name="Adekoya E."/>
            <person name="Ait-zahra M."/>
            <person name="Allen N."/>
            <person name="Allen T."/>
            <person name="An P."/>
            <person name="Anderson M."/>
            <person name="Anderson S."/>
            <person name="Arachchi H."/>
            <person name="Armbruster J."/>
            <person name="Bachantsang P."/>
            <person name="Baldwin J."/>
            <person name="Barry A."/>
            <person name="Bayul T."/>
            <person name="Blitshsteyn B."/>
            <person name="Bloom T."/>
            <person name="Blye J."/>
            <person name="Boguslavskiy L."/>
            <person name="Borowsky M."/>
            <person name="Boukhgalter B."/>
            <person name="Brunache A."/>
            <person name="Butler J."/>
            <person name="Calixte N."/>
            <person name="Calvo S."/>
            <person name="Camarata J."/>
            <person name="Campo K."/>
            <person name="Chang J."/>
            <person name="Cheshatsang Y."/>
            <person name="Citroen M."/>
            <person name="Collymore A."/>
            <person name="Considine T."/>
            <person name="Cook A."/>
            <person name="Cooke P."/>
            <person name="Corum B."/>
            <person name="Cuomo C."/>
            <person name="David R."/>
            <person name="Dawoe T."/>
            <person name="Degray S."/>
            <person name="Dodge S."/>
            <person name="Dooley K."/>
            <person name="Dorje P."/>
            <person name="Dorjee K."/>
            <person name="Dorris L."/>
            <person name="Duffey N."/>
            <person name="Dupes A."/>
            <person name="Elkins T."/>
            <person name="Engels R."/>
            <person name="Erickson J."/>
            <person name="Farina A."/>
            <person name="Faro S."/>
            <person name="Ferreira P."/>
            <person name="Fischer H."/>
            <person name="Fitzgerald M."/>
            <person name="Foley K."/>
            <person name="Gage D."/>
            <person name="Galagan J."/>
            <person name="Gearin G."/>
            <person name="Gnerre S."/>
            <person name="Gnirke A."/>
            <person name="Goyette A."/>
            <person name="Graham J."/>
            <person name="Grandbois E."/>
            <person name="Gyaltsen K."/>
            <person name="Hafez N."/>
            <person name="Hagopian D."/>
            <person name="Hagos B."/>
            <person name="Hall J."/>
            <person name="Hatcher B."/>
            <person name="Heller A."/>
            <person name="Higgins H."/>
            <person name="Honan T."/>
            <person name="Horn A."/>
            <person name="Houde N."/>
            <person name="Hughes L."/>
            <person name="Hulme W."/>
            <person name="Husby E."/>
            <person name="Iliev I."/>
            <person name="Jaffe D."/>
            <person name="Jones C."/>
            <person name="Kamal M."/>
            <person name="Kamat A."/>
            <person name="Kamvysselis M."/>
            <person name="Karlsson E."/>
            <person name="Kells C."/>
            <person name="Kieu A."/>
            <person name="Kisner P."/>
            <person name="Kodira C."/>
            <person name="Kulbokas E."/>
            <person name="Labutti K."/>
            <person name="Lama D."/>
            <person name="Landers T."/>
            <person name="Leger J."/>
            <person name="Levine S."/>
            <person name="Lewis D."/>
            <person name="Lewis T."/>
            <person name="Lindblad-toh K."/>
            <person name="Liu X."/>
            <person name="Lokyitsang T."/>
            <person name="Lokyitsang Y."/>
            <person name="Lucien O."/>
            <person name="Lui A."/>
            <person name="Ma L.J."/>
            <person name="Mabbitt R."/>
            <person name="Macdonald J."/>
            <person name="Maclean C."/>
            <person name="Major J."/>
            <person name="Manning J."/>
            <person name="Marabella R."/>
            <person name="Maru K."/>
            <person name="Matthews C."/>
            <person name="Mauceli E."/>
            <person name="Mccarthy M."/>
            <person name="Mcdonough S."/>
            <person name="Mcghee T."/>
            <person name="Meldrim J."/>
            <person name="Meneus L."/>
            <person name="Mesirov J."/>
            <person name="Mihalev A."/>
            <person name="Mihova T."/>
            <person name="Mikkelsen T."/>
            <person name="Mlenga V."/>
            <person name="Moru K."/>
            <person name="Mozes J."/>
            <person name="Mulrain L."/>
            <person name="Munson G."/>
            <person name="Naylor J."/>
            <person name="Newes C."/>
            <person name="Nguyen C."/>
            <person name="Nguyen N."/>
            <person name="Nguyen T."/>
            <person name="Nicol R."/>
            <person name="Nielsen C."/>
            <person name="Nizzari M."/>
            <person name="Norbu C."/>
            <person name="Norbu N."/>
            <person name="O'donnell P."/>
            <person name="Okoawo O."/>
            <person name="O'leary S."/>
            <person name="Omotosho B."/>
            <person name="O'neill K."/>
            <person name="Osman S."/>
            <person name="Parker S."/>
            <person name="Perrin D."/>
            <person name="Phunkhang P."/>
            <person name="Piqani B."/>
            <person name="Purcell S."/>
            <person name="Rachupka T."/>
            <person name="Ramasamy U."/>
            <person name="Rameau R."/>
            <person name="Ray V."/>
            <person name="Raymond C."/>
            <person name="Retta R."/>
            <person name="Richardson S."/>
            <person name="Rise C."/>
            <person name="Rodriguez J."/>
            <person name="Rogers J."/>
            <person name="Rogov P."/>
            <person name="Rutman M."/>
            <person name="Schupbach R."/>
            <person name="Seaman C."/>
            <person name="Settipalli S."/>
            <person name="Sharpe T."/>
            <person name="Sheridan J."/>
            <person name="Sherpa N."/>
            <person name="Shi J."/>
            <person name="Smirnov S."/>
            <person name="Smith C."/>
            <person name="Sougnez C."/>
            <person name="Spencer B."/>
            <person name="Stalker J."/>
            <person name="Stange-thomann N."/>
            <person name="Stavropoulos S."/>
            <person name="Stetson K."/>
            <person name="Stone C."/>
            <person name="Stone S."/>
            <person name="Stubbs M."/>
            <person name="Talamas J."/>
            <person name="Tchuinga P."/>
            <person name="Tenzing P."/>
            <person name="Tesfaye S."/>
            <person name="Theodore J."/>
            <person name="Thoulutsang Y."/>
            <person name="Topham K."/>
            <person name="Towey S."/>
            <person name="Tsamla T."/>
            <person name="Tsomo N."/>
            <person name="Vallee D."/>
            <person name="Vassiliev H."/>
            <person name="Venkataraman V."/>
            <person name="Vinson J."/>
            <person name="Vo A."/>
            <person name="Wade C."/>
            <person name="Wang S."/>
            <person name="Wangchuk T."/>
            <person name="Wangdi T."/>
            <person name="Whittaker C."/>
            <person name="Wilkinson J."/>
            <person name="Wu Y."/>
            <person name="Wyman D."/>
            <person name="Yadav S."/>
            <person name="Yang S."/>
            <person name="Yang X."/>
            <person name="Yeager S."/>
            <person name="Yee E."/>
            <person name="Young G."/>
            <person name="Zainoun J."/>
            <person name="Zembeck L."/>
            <person name="Zimmer A."/>
            <person name="Zody M."/>
            <person name="Lander E."/>
        </authorList>
    </citation>
    <scope>NUCLEOTIDE SEQUENCE [LARGE SCALE GENOMIC DNA]</scope>
</reference>
<keyword evidence="9" id="KW-0479">Metal-binding</keyword>
<keyword evidence="8" id="KW-0812">Transmembrane</keyword>
<dbReference type="InParanoid" id="H2Y9I1"/>
<evidence type="ECO:0000256" key="5">
    <source>
        <dbReference type="ARBA" id="ARBA00017962"/>
    </source>
</evidence>
<comment type="cofactor">
    <cofactor evidence="1">
        <name>Mn(2+)</name>
        <dbReference type="ChEBI" id="CHEBI:29035"/>
    </cofactor>
</comment>
<comment type="catalytic activity">
    <reaction evidence="20">
        <text>3-O-[beta-D-Xyl-(1-&gt;4)-Rib-ol-P-Rib-ol-P-3-beta-D-GalNAc-(1-&gt;3)-beta-D-GlcNAc-(1-&gt;4)-(O-6-P-alpha-D-Man)]-Thr-[protein] + UDP-alpha-D-glucuronate = 3-O-[beta-D-GlcA-(1-&gt;3)-beta-D-Xyl-(1-&gt;4)-Rib-ol-P-Rib-ol-P-3-beta-D-GalNAc-(1-&gt;3)-beta-D-GlcNAc-(1-&gt;4)-(O-6-P-alpha-D-Man)]-Thr-[protein] + UDP + H(+)</text>
        <dbReference type="Rhea" id="RHEA:46860"/>
        <dbReference type="Rhea" id="RHEA-COMP:15023"/>
        <dbReference type="Rhea" id="RHEA-COMP:17482"/>
        <dbReference type="ChEBI" id="CHEBI:15378"/>
        <dbReference type="ChEBI" id="CHEBI:58052"/>
        <dbReference type="ChEBI" id="CHEBI:58223"/>
        <dbReference type="ChEBI" id="CHEBI:142405"/>
        <dbReference type="ChEBI" id="CHEBI:177336"/>
    </reaction>
</comment>
<evidence type="ECO:0000256" key="12">
    <source>
        <dbReference type="ARBA" id="ARBA00023034"/>
    </source>
</evidence>
<evidence type="ECO:0000256" key="10">
    <source>
        <dbReference type="ARBA" id="ARBA00022968"/>
    </source>
</evidence>
<evidence type="ECO:0000256" key="3">
    <source>
        <dbReference type="ARBA" id="ARBA00004922"/>
    </source>
</evidence>
<evidence type="ECO:0000256" key="2">
    <source>
        <dbReference type="ARBA" id="ARBA00004323"/>
    </source>
</evidence>
<evidence type="ECO:0000256" key="15">
    <source>
        <dbReference type="ARBA" id="ARBA00023211"/>
    </source>
</evidence>
<dbReference type="AlphaFoldDB" id="H2Y9I1"/>
<evidence type="ECO:0000256" key="1">
    <source>
        <dbReference type="ARBA" id="ARBA00001936"/>
    </source>
</evidence>
<evidence type="ECO:0000256" key="8">
    <source>
        <dbReference type="ARBA" id="ARBA00022692"/>
    </source>
</evidence>
<keyword evidence="14" id="KW-0325">Glycoprotein</keyword>
<evidence type="ECO:0000256" key="17">
    <source>
        <dbReference type="ARBA" id="ARBA00032175"/>
    </source>
</evidence>
<evidence type="ECO:0000256" key="14">
    <source>
        <dbReference type="ARBA" id="ARBA00023180"/>
    </source>
</evidence>
<reference evidence="21" key="3">
    <citation type="submission" date="2025-09" db="UniProtKB">
        <authorList>
            <consortium name="Ensembl"/>
        </authorList>
    </citation>
    <scope>IDENTIFICATION</scope>
</reference>
<dbReference type="PANTHER" id="PTHR46420:SF1">
    <property type="entry name" value="BETA-1,4-GLUCURONYLTRANSFERASE 1"/>
    <property type="match status" value="1"/>
</dbReference>
<keyword evidence="22" id="KW-1185">Reference proteome</keyword>
<keyword evidence="7" id="KW-0808">Transferase</keyword>
<keyword evidence="10" id="KW-0735">Signal-anchor</keyword>
<dbReference type="OMA" id="RVCEMHV"/>
<keyword evidence="12" id="KW-0333">Golgi apparatus</keyword>
<dbReference type="HOGENOM" id="CLU_2359057_0_0_1"/>
<evidence type="ECO:0000256" key="18">
    <source>
        <dbReference type="ARBA" id="ARBA00032181"/>
    </source>
</evidence>
<evidence type="ECO:0000256" key="6">
    <source>
        <dbReference type="ARBA" id="ARBA00022676"/>
    </source>
</evidence>
<sequence length="96" mass="11566">MYLAGFSFQVLSNSFVVHKGFKERGKFHTDKEEENRRNFQLFQNDFIPEMSKKYSTADRECLEFSRREGKAKVTFRHHFNKHSKEKMSRAEKQVEL</sequence>
<keyword evidence="6" id="KW-0328">Glycosyltransferase</keyword>
<keyword evidence="13" id="KW-0472">Membrane</keyword>
<evidence type="ECO:0000256" key="16">
    <source>
        <dbReference type="ARBA" id="ARBA00030723"/>
    </source>
</evidence>
<evidence type="ECO:0000256" key="19">
    <source>
        <dbReference type="ARBA" id="ARBA00033291"/>
    </source>
</evidence>
<evidence type="ECO:0000313" key="21">
    <source>
        <dbReference type="Ensembl" id="ENSCSAVP00000001979.1"/>
    </source>
</evidence>
<dbReference type="Proteomes" id="UP000007875">
    <property type="component" value="Unassembled WGS sequence"/>
</dbReference>
<dbReference type="Pfam" id="PF13896">
    <property type="entry name" value="Glyco_transf_49"/>
    <property type="match status" value="1"/>
</dbReference>
<keyword evidence="15" id="KW-0464">Manganese</keyword>
<dbReference type="GO" id="GO:0035269">
    <property type="term" value="P:protein O-linked glycosylation via mannose"/>
    <property type="evidence" value="ECO:0007669"/>
    <property type="project" value="TreeGrafter"/>
</dbReference>
<dbReference type="Ensembl" id="ENSCSAVT00000002013.1">
    <property type="protein sequence ID" value="ENSCSAVP00000001979.1"/>
    <property type="gene ID" value="ENSCSAVG00000001154.1"/>
</dbReference>
<evidence type="ECO:0000256" key="11">
    <source>
        <dbReference type="ARBA" id="ARBA00022989"/>
    </source>
</evidence>
<proteinExistence type="inferred from homology"/>
<protein>
    <recommendedName>
        <fullName evidence="5">Beta-1,4-glucuronyltransferase 1</fullName>
    </recommendedName>
    <alternativeName>
        <fullName evidence="16">I-beta-1,3-N-acetylglucosaminyltransferase</fullName>
    </alternativeName>
    <alternativeName>
        <fullName evidence="19">N-acetyllactosaminide beta-1,3-N-acetylglucosaminyltransferase</fullName>
    </alternativeName>
    <alternativeName>
        <fullName evidence="17">Poly-N-acetyllactosamine extension enzyme</fullName>
    </alternativeName>
    <alternativeName>
        <fullName evidence="18">UDP-GlcNAc:betaGal beta-1,3-N-acetylglucosaminyltransferase 1</fullName>
    </alternativeName>
</protein>
<evidence type="ECO:0000256" key="9">
    <source>
        <dbReference type="ARBA" id="ARBA00022723"/>
    </source>
</evidence>
<evidence type="ECO:0000313" key="22">
    <source>
        <dbReference type="Proteomes" id="UP000007875"/>
    </source>
</evidence>
<evidence type="ECO:0000256" key="7">
    <source>
        <dbReference type="ARBA" id="ARBA00022679"/>
    </source>
</evidence>